<accession>A0ABY8N636</accession>
<dbReference type="Pfam" id="PF18962">
    <property type="entry name" value="Por_Secre_tail"/>
    <property type="match status" value="1"/>
</dbReference>
<dbReference type="InterPro" id="IPR026444">
    <property type="entry name" value="Secre_tail"/>
</dbReference>
<keyword evidence="4" id="KW-1185">Reference proteome</keyword>
<reference evidence="3 4" key="2">
    <citation type="submission" date="2023-06" db="EMBL/GenBank/DDBJ databases">
        <title>Complete Genome Sequence of Flavobacterium keumense K3R-10.</title>
        <authorList>
            <person name="Jeong H."/>
            <person name="Jhang S.Y."/>
            <person name="Kim J.N."/>
        </authorList>
    </citation>
    <scope>NUCLEOTIDE SEQUENCE [LARGE SCALE GENOMIC DNA]</scope>
    <source>
        <strain evidence="3 4">K3R-10</strain>
    </source>
</reference>
<sequence>MHIYVAGFDNDVAITITNLSGQMVTVVSKSVPEGRILDLNLSPYPVGLYLVHLKSKTINETIKVIKQ</sequence>
<gene>
    <name evidence="3" type="ORF">MG292_02435</name>
</gene>
<dbReference type="NCBIfam" id="TIGR04183">
    <property type="entry name" value="Por_Secre_tail"/>
    <property type="match status" value="1"/>
</dbReference>
<organism evidence="3 4">
    <name type="scientific">Flavobacterium keumense</name>
    <dbReference type="NCBI Taxonomy" id="1306518"/>
    <lineage>
        <taxon>Bacteria</taxon>
        <taxon>Pseudomonadati</taxon>
        <taxon>Bacteroidota</taxon>
        <taxon>Flavobacteriia</taxon>
        <taxon>Flavobacteriales</taxon>
        <taxon>Flavobacteriaceae</taxon>
        <taxon>Flavobacterium</taxon>
    </lineage>
</organism>
<proteinExistence type="predicted"/>
<name>A0ABY8N636_9FLAO</name>
<evidence type="ECO:0000256" key="1">
    <source>
        <dbReference type="ARBA" id="ARBA00022729"/>
    </source>
</evidence>
<feature type="domain" description="Secretion system C-terminal sorting" evidence="2">
    <location>
        <begin position="9"/>
        <end position="65"/>
    </location>
</feature>
<evidence type="ECO:0000259" key="2">
    <source>
        <dbReference type="Pfam" id="PF18962"/>
    </source>
</evidence>
<dbReference type="RefSeq" id="WP_280158059.1">
    <property type="nucleotide sequence ID" value="NZ_CP092332.1"/>
</dbReference>
<evidence type="ECO:0000313" key="4">
    <source>
        <dbReference type="Proteomes" id="UP001232117"/>
    </source>
</evidence>
<reference evidence="3 4" key="1">
    <citation type="submission" date="2022-02" db="EMBL/GenBank/DDBJ databases">
        <authorList>
            <person name="Cha I.-T."/>
            <person name="Lee K.-E."/>
            <person name="Park S.-J."/>
        </authorList>
    </citation>
    <scope>NUCLEOTIDE SEQUENCE [LARGE SCALE GENOMIC DNA]</scope>
    <source>
        <strain evidence="3 4">K3R-10</strain>
    </source>
</reference>
<keyword evidence="1" id="KW-0732">Signal</keyword>
<evidence type="ECO:0000313" key="3">
    <source>
        <dbReference type="EMBL" id="WGK95105.1"/>
    </source>
</evidence>
<protein>
    <submittedName>
        <fullName evidence="3">T9SS type A sorting domain-containing protein</fullName>
    </submittedName>
</protein>
<dbReference type="EMBL" id="CP092332">
    <property type="protein sequence ID" value="WGK95105.1"/>
    <property type="molecule type" value="Genomic_DNA"/>
</dbReference>
<dbReference type="Proteomes" id="UP001232117">
    <property type="component" value="Chromosome"/>
</dbReference>